<sequence>MKKGRKYKKSTDRQFYTNKDNYYNIQSSSTHRIPGISQQIEYFSFKCHLVLLVNMSVYDSFQIENISKLLIPLLYVFVGYDKPMLRLPGTSPFLSKLCLTRKLRLLYMLCLQSLNGFLSFKTYLKCPMHEKFFILFSALLPSLALSLIIKNTSKVFE</sequence>
<evidence type="ECO:0000313" key="3">
    <source>
        <dbReference type="Proteomes" id="UP000091820"/>
    </source>
</evidence>
<protein>
    <submittedName>
        <fullName evidence="2">Uncharacterized protein</fullName>
    </submittedName>
</protein>
<dbReference type="EnsemblMetazoa" id="GBRI019287-RA">
    <property type="protein sequence ID" value="GBRI019287-PA"/>
    <property type="gene ID" value="GBRI019287"/>
</dbReference>
<keyword evidence="1" id="KW-1133">Transmembrane helix</keyword>
<accession>A0A1A9WGW9</accession>
<evidence type="ECO:0000256" key="1">
    <source>
        <dbReference type="SAM" id="Phobius"/>
    </source>
</evidence>
<evidence type="ECO:0000313" key="2">
    <source>
        <dbReference type="EnsemblMetazoa" id="GBRI019287-PA"/>
    </source>
</evidence>
<dbReference type="VEuPathDB" id="VectorBase:GBRI019287"/>
<feature type="transmembrane region" description="Helical" evidence="1">
    <location>
        <begin position="132"/>
        <end position="149"/>
    </location>
</feature>
<proteinExistence type="predicted"/>
<name>A0A1A9WGW9_9MUSC</name>
<reference evidence="3" key="1">
    <citation type="submission" date="2014-03" db="EMBL/GenBank/DDBJ databases">
        <authorList>
            <person name="Aksoy S."/>
            <person name="Warren W."/>
            <person name="Wilson R.K."/>
        </authorList>
    </citation>
    <scope>NUCLEOTIDE SEQUENCE [LARGE SCALE GENOMIC DNA]</scope>
    <source>
        <strain evidence="3">IAEA</strain>
    </source>
</reference>
<keyword evidence="1" id="KW-0812">Transmembrane</keyword>
<keyword evidence="3" id="KW-1185">Reference proteome</keyword>
<organism evidence="2 3">
    <name type="scientific">Glossina brevipalpis</name>
    <dbReference type="NCBI Taxonomy" id="37001"/>
    <lineage>
        <taxon>Eukaryota</taxon>
        <taxon>Metazoa</taxon>
        <taxon>Ecdysozoa</taxon>
        <taxon>Arthropoda</taxon>
        <taxon>Hexapoda</taxon>
        <taxon>Insecta</taxon>
        <taxon>Pterygota</taxon>
        <taxon>Neoptera</taxon>
        <taxon>Endopterygota</taxon>
        <taxon>Diptera</taxon>
        <taxon>Brachycera</taxon>
        <taxon>Muscomorpha</taxon>
        <taxon>Hippoboscoidea</taxon>
        <taxon>Glossinidae</taxon>
        <taxon>Glossina</taxon>
    </lineage>
</organism>
<keyword evidence="1" id="KW-0472">Membrane</keyword>
<dbReference type="AlphaFoldDB" id="A0A1A9WGW9"/>
<dbReference type="Proteomes" id="UP000091820">
    <property type="component" value="Unassembled WGS sequence"/>
</dbReference>
<reference evidence="2" key="2">
    <citation type="submission" date="2020-05" db="UniProtKB">
        <authorList>
            <consortium name="EnsemblMetazoa"/>
        </authorList>
    </citation>
    <scope>IDENTIFICATION</scope>
    <source>
        <strain evidence="2">IAEA</strain>
    </source>
</reference>